<dbReference type="CDD" id="cd05403">
    <property type="entry name" value="NT_KNTase_like"/>
    <property type="match status" value="1"/>
</dbReference>
<organism evidence="2">
    <name type="scientific">marine sediment metagenome</name>
    <dbReference type="NCBI Taxonomy" id="412755"/>
    <lineage>
        <taxon>unclassified sequences</taxon>
        <taxon>metagenomes</taxon>
        <taxon>ecological metagenomes</taxon>
    </lineage>
</organism>
<feature type="domain" description="HEPN" evidence="1">
    <location>
        <begin position="10"/>
        <end position="122"/>
    </location>
</feature>
<name>A0A0F9J9D2_9ZZZZ</name>
<dbReference type="InterPro" id="IPR043519">
    <property type="entry name" value="NT_sf"/>
</dbReference>
<evidence type="ECO:0000313" key="2">
    <source>
        <dbReference type="EMBL" id="KKM02446.1"/>
    </source>
</evidence>
<protein>
    <recommendedName>
        <fullName evidence="1">HEPN domain-containing protein</fullName>
    </recommendedName>
</protein>
<sequence>MVSEDYKNWLSEAKWDLETSEILKNQKRYNSCAFFAQQAVEKLLKSALLFYNESAWWHSTRELVIRLDEICNINLSLLTHNATELDLHDIPSRYPNSHPNSAPHEVYDEIIAQKAIENANTIFKNIFPIFEKKNKKEDINEKKIQNELNSFINRIKKAIEITCVILFGSQARGDYTQVSDIDLIIIADFKEDFFNRILNLTRLNKSRYNFELFCYTETEFRKMFERGNALILDSINEGIPLLGKSFFKIYKNKLTQLFHKGLKRSSCTWILV</sequence>
<comment type="caution">
    <text evidence="2">The sequence shown here is derived from an EMBL/GenBank/DDBJ whole genome shotgun (WGS) entry which is preliminary data.</text>
</comment>
<dbReference type="SUPFAM" id="SSF81301">
    <property type="entry name" value="Nucleotidyltransferase"/>
    <property type="match status" value="1"/>
</dbReference>
<proteinExistence type="predicted"/>
<dbReference type="EMBL" id="LAZR01016928">
    <property type="protein sequence ID" value="KKM02446.1"/>
    <property type="molecule type" value="Genomic_DNA"/>
</dbReference>
<accession>A0A0F9J9D2</accession>
<dbReference type="Pfam" id="PF18765">
    <property type="entry name" value="Polbeta"/>
    <property type="match status" value="1"/>
</dbReference>
<dbReference type="Gene3D" id="1.20.120.330">
    <property type="entry name" value="Nucleotidyltransferases domain 2"/>
    <property type="match status" value="1"/>
</dbReference>
<dbReference type="InterPro" id="IPR041633">
    <property type="entry name" value="Polbeta"/>
</dbReference>
<dbReference type="SUPFAM" id="SSF81593">
    <property type="entry name" value="Nucleotidyltransferase substrate binding subunit/domain"/>
    <property type="match status" value="1"/>
</dbReference>
<dbReference type="Pfam" id="PF05168">
    <property type="entry name" value="HEPN"/>
    <property type="match status" value="1"/>
</dbReference>
<dbReference type="InterPro" id="IPR052548">
    <property type="entry name" value="Type_VII_TA_antitoxin"/>
</dbReference>
<dbReference type="InterPro" id="IPR007842">
    <property type="entry name" value="HEPN_dom"/>
</dbReference>
<dbReference type="PANTHER" id="PTHR33933">
    <property type="entry name" value="NUCLEOTIDYLTRANSFERASE"/>
    <property type="match status" value="1"/>
</dbReference>
<dbReference type="PROSITE" id="PS50910">
    <property type="entry name" value="HEPN"/>
    <property type="match status" value="1"/>
</dbReference>
<gene>
    <name evidence="2" type="ORF">LCGC14_1784350</name>
</gene>
<dbReference type="SMART" id="SM00748">
    <property type="entry name" value="HEPN"/>
    <property type="match status" value="1"/>
</dbReference>
<dbReference type="PANTHER" id="PTHR33933:SF1">
    <property type="entry name" value="PROTEIN ADENYLYLTRANSFERASE MNTA-RELATED"/>
    <property type="match status" value="1"/>
</dbReference>
<dbReference type="Gene3D" id="3.30.460.10">
    <property type="entry name" value="Beta Polymerase, domain 2"/>
    <property type="match status" value="1"/>
</dbReference>
<dbReference type="AlphaFoldDB" id="A0A0F9J9D2"/>
<reference evidence="2" key="1">
    <citation type="journal article" date="2015" name="Nature">
        <title>Complex archaea that bridge the gap between prokaryotes and eukaryotes.</title>
        <authorList>
            <person name="Spang A."/>
            <person name="Saw J.H."/>
            <person name="Jorgensen S.L."/>
            <person name="Zaremba-Niedzwiedzka K."/>
            <person name="Martijn J."/>
            <person name="Lind A.E."/>
            <person name="van Eijk R."/>
            <person name="Schleper C."/>
            <person name="Guy L."/>
            <person name="Ettema T.J."/>
        </authorList>
    </citation>
    <scope>NUCLEOTIDE SEQUENCE</scope>
</reference>
<evidence type="ECO:0000259" key="1">
    <source>
        <dbReference type="PROSITE" id="PS50910"/>
    </source>
</evidence>